<sequence>MILKKPILVTGGAGYIGSQNCKELAKRGFLPITFDNLSTGNENFIKWGSFFKGDLKDKDRLSWVIKKTKPTAVMHFAANALVSESIKNPKKYYENNVIGTLNLLNAMLENDIRYLIFSSSCATYGHPQFSPMCENHPQEPISPYGKSKYMIEQILKDYKKAYNLKSISLRYFNAAGADLDVEIGEDREEESHLIPLAIDTCLEIFPFLNIYVIQYMNPDFYKDLVEENLWDSFKDDFKIVEETKITKLERVR</sequence>
<evidence type="ECO:0000313" key="3">
    <source>
        <dbReference type="EMBL" id="KKL80570.1"/>
    </source>
</evidence>
<comment type="caution">
    <text evidence="3">The sequence shown here is derived from an EMBL/GenBank/DDBJ whole genome shotgun (WGS) entry which is preliminary data.</text>
</comment>
<dbReference type="InterPro" id="IPR036291">
    <property type="entry name" value="NAD(P)-bd_dom_sf"/>
</dbReference>
<name>A0A0F9HFW6_9ZZZZ</name>
<dbReference type="PANTHER" id="PTHR43725">
    <property type="entry name" value="UDP-GLUCOSE 4-EPIMERASE"/>
    <property type="match status" value="1"/>
</dbReference>
<protein>
    <recommendedName>
        <fullName evidence="2">NAD-dependent epimerase/dehydratase domain-containing protein</fullName>
    </recommendedName>
</protein>
<organism evidence="3">
    <name type="scientific">marine sediment metagenome</name>
    <dbReference type="NCBI Taxonomy" id="412755"/>
    <lineage>
        <taxon>unclassified sequences</taxon>
        <taxon>metagenomes</taxon>
        <taxon>ecological metagenomes</taxon>
    </lineage>
</organism>
<dbReference type="AlphaFoldDB" id="A0A0F9HFW6"/>
<comment type="similarity">
    <text evidence="1">Belongs to the NAD(P)-dependent epimerase/dehydratase family.</text>
</comment>
<evidence type="ECO:0000256" key="1">
    <source>
        <dbReference type="ARBA" id="ARBA00007637"/>
    </source>
</evidence>
<dbReference type="Gene3D" id="3.40.50.720">
    <property type="entry name" value="NAD(P)-binding Rossmann-like Domain"/>
    <property type="match status" value="1"/>
</dbReference>
<dbReference type="InterPro" id="IPR001509">
    <property type="entry name" value="Epimerase_deHydtase"/>
</dbReference>
<evidence type="ECO:0000259" key="2">
    <source>
        <dbReference type="Pfam" id="PF01370"/>
    </source>
</evidence>
<feature type="domain" description="NAD-dependent epimerase/dehydratase" evidence="2">
    <location>
        <begin position="7"/>
        <end position="202"/>
    </location>
</feature>
<accession>A0A0F9HFW6</accession>
<dbReference type="PANTHER" id="PTHR43725:SF53">
    <property type="entry name" value="UDP-ARABINOSE 4-EPIMERASE 1"/>
    <property type="match status" value="1"/>
</dbReference>
<dbReference type="Gene3D" id="3.90.25.10">
    <property type="entry name" value="UDP-galactose 4-epimerase, domain 1"/>
    <property type="match status" value="1"/>
</dbReference>
<proteinExistence type="inferred from homology"/>
<dbReference type="SUPFAM" id="SSF51735">
    <property type="entry name" value="NAD(P)-binding Rossmann-fold domains"/>
    <property type="match status" value="1"/>
</dbReference>
<dbReference type="Pfam" id="PF01370">
    <property type="entry name" value="Epimerase"/>
    <property type="match status" value="1"/>
</dbReference>
<dbReference type="GO" id="GO:0033499">
    <property type="term" value="P:galactose catabolic process via UDP-galactose, Leloir pathway"/>
    <property type="evidence" value="ECO:0007669"/>
    <property type="project" value="TreeGrafter"/>
</dbReference>
<reference evidence="3" key="1">
    <citation type="journal article" date="2015" name="Nature">
        <title>Complex archaea that bridge the gap between prokaryotes and eukaryotes.</title>
        <authorList>
            <person name="Spang A."/>
            <person name="Saw J.H."/>
            <person name="Jorgensen S.L."/>
            <person name="Zaremba-Niedzwiedzka K."/>
            <person name="Martijn J."/>
            <person name="Lind A.E."/>
            <person name="van Eijk R."/>
            <person name="Schleper C."/>
            <person name="Guy L."/>
            <person name="Ettema T.J."/>
        </authorList>
    </citation>
    <scope>NUCLEOTIDE SEQUENCE</scope>
</reference>
<gene>
    <name evidence="3" type="ORF">LCGC14_2003440</name>
</gene>
<dbReference type="EMBL" id="LAZR01022809">
    <property type="protein sequence ID" value="KKL80570.1"/>
    <property type="molecule type" value="Genomic_DNA"/>
</dbReference>